<keyword evidence="2" id="KW-0812">Transmembrane</keyword>
<evidence type="ECO:0000313" key="5">
    <source>
        <dbReference type="Proteomes" id="UP001614264"/>
    </source>
</evidence>
<proteinExistence type="predicted"/>
<comment type="caution">
    <text evidence="4">The sequence shown here is derived from an EMBL/GenBank/DDBJ whole genome shotgun (WGS) entry which is preliminary data.</text>
</comment>
<keyword evidence="2" id="KW-1133">Transmembrane helix</keyword>
<keyword evidence="5" id="KW-1185">Reference proteome</keyword>
<protein>
    <submittedName>
        <fullName evidence="4">VWA domain-containing protein</fullName>
    </submittedName>
</protein>
<accession>A0ABW8BDF8</accession>
<feature type="region of interest" description="Disordered" evidence="1">
    <location>
        <begin position="527"/>
        <end position="585"/>
    </location>
</feature>
<keyword evidence="2" id="KW-0472">Membrane</keyword>
<dbReference type="Pfam" id="PF13519">
    <property type="entry name" value="VWA_2"/>
    <property type="match status" value="1"/>
</dbReference>
<feature type="transmembrane region" description="Helical" evidence="2">
    <location>
        <begin position="409"/>
        <end position="430"/>
    </location>
</feature>
<name>A0ABW8BDF8_9ACTN</name>
<dbReference type="PROSITE" id="PS50234">
    <property type="entry name" value="VWFA"/>
    <property type="match status" value="1"/>
</dbReference>
<reference evidence="4 5" key="1">
    <citation type="submission" date="2024-07" db="EMBL/GenBank/DDBJ databases">
        <title>Whole genome sequencing of Prodigiosin pigment-producing Streptomyces salinarius isolated from rhizosphere soil of Arachis hypogaea.</title>
        <authorList>
            <person name="Vidhya A."/>
            <person name="Ramya S."/>
        </authorList>
    </citation>
    <scope>NUCLEOTIDE SEQUENCE [LARGE SCALE GENOMIC DNA]</scope>
    <source>
        <strain evidence="4 5">VRMG2420</strain>
    </source>
</reference>
<feature type="domain" description="VWFA" evidence="3">
    <location>
        <begin position="75"/>
        <end position="260"/>
    </location>
</feature>
<evidence type="ECO:0000256" key="2">
    <source>
        <dbReference type="SAM" id="Phobius"/>
    </source>
</evidence>
<dbReference type="CDD" id="cd00198">
    <property type="entry name" value="vWFA"/>
    <property type="match status" value="1"/>
</dbReference>
<gene>
    <name evidence="4" type="ORF">AB4829_20900</name>
</gene>
<evidence type="ECO:0000313" key="4">
    <source>
        <dbReference type="EMBL" id="MFI7873048.1"/>
    </source>
</evidence>
<dbReference type="RefSeq" id="WP_399593550.1">
    <property type="nucleotide sequence ID" value="NZ_JBITPR010000045.1"/>
</dbReference>
<sequence>MNEPQPPPRPRRARARAAHRAAAGLAALILTAVTAVVSGTSPAAARAAAGPAREGPTPGRSEVYSELGLDQVPGDYVVLVDVSGSMLDDGRYSSVRSALLPFLKGLAPQDYVALFTFGDKAETVYLGHPTDPQDIIGRLPAQAGPSGVRTDIGAALDRGLAELERPDAAEVGSVVMFTDGRHEPAAGSKYPKSQGPAWNALRDRAEKLAGPHELSAYSLPLATDESGTAQLARVVRDTTELRPDSVQNLADYLGRAAERTRARKAARLIAQDAGKGVVATLSPTGALDVGGAGATATLTLTATTERVPLTVTGLKASLDGQPFTVTGLPDRVDLKPGTARRFEVQVRGEPDAGVLPVRRTWEDEVGLTVHGRVATPWAAGLDDVTFEVPAAVKGPEKGLRLRAEVGSPLALPLLIGVPVVVLLAVLLLWLRRDRAVLSGVLILSPALGDGPLDRIVLRGRRPVLAPPQIGGSGRVHGRRFRADDGTRGIVLHLRYSPDGTSARSADAVCRPDDTVVINGIRFTYRPDRDGRAAGPVARGAGGEPEPLPIPGPEAFAVEDDGPWPSAPPRPPAQRDRPPSPDRDRP</sequence>
<evidence type="ECO:0000259" key="3">
    <source>
        <dbReference type="PROSITE" id="PS50234"/>
    </source>
</evidence>
<dbReference type="SUPFAM" id="SSF53300">
    <property type="entry name" value="vWA-like"/>
    <property type="match status" value="1"/>
</dbReference>
<feature type="compositionally biased region" description="Basic and acidic residues" evidence="1">
    <location>
        <begin position="572"/>
        <end position="585"/>
    </location>
</feature>
<organism evidence="4 5">
    <name type="scientific">Streptomyces salinarius</name>
    <dbReference type="NCBI Taxonomy" id="2762598"/>
    <lineage>
        <taxon>Bacteria</taxon>
        <taxon>Bacillati</taxon>
        <taxon>Actinomycetota</taxon>
        <taxon>Actinomycetes</taxon>
        <taxon>Kitasatosporales</taxon>
        <taxon>Streptomycetaceae</taxon>
        <taxon>Streptomyces</taxon>
    </lineage>
</organism>
<dbReference type="EMBL" id="JBITPR010000045">
    <property type="protein sequence ID" value="MFI7873048.1"/>
    <property type="molecule type" value="Genomic_DNA"/>
</dbReference>
<evidence type="ECO:0000256" key="1">
    <source>
        <dbReference type="SAM" id="MobiDB-lite"/>
    </source>
</evidence>
<dbReference type="InterPro" id="IPR002035">
    <property type="entry name" value="VWF_A"/>
</dbReference>
<dbReference type="InterPro" id="IPR036465">
    <property type="entry name" value="vWFA_dom_sf"/>
</dbReference>
<dbReference type="SMART" id="SM00327">
    <property type="entry name" value="VWA"/>
    <property type="match status" value="1"/>
</dbReference>
<dbReference type="Gene3D" id="3.40.50.410">
    <property type="entry name" value="von Willebrand factor, type A domain"/>
    <property type="match status" value="1"/>
</dbReference>
<dbReference type="Proteomes" id="UP001614264">
    <property type="component" value="Unassembled WGS sequence"/>
</dbReference>